<evidence type="ECO:0000259" key="13">
    <source>
        <dbReference type="Pfam" id="PF02705"/>
    </source>
</evidence>
<evidence type="ECO:0000259" key="14">
    <source>
        <dbReference type="Pfam" id="PF22776"/>
    </source>
</evidence>
<dbReference type="GO" id="GO:0015079">
    <property type="term" value="F:potassium ion transmembrane transporter activity"/>
    <property type="evidence" value="ECO:0007669"/>
    <property type="project" value="UniProtKB-UniRule"/>
</dbReference>
<dbReference type="PANTHER" id="PTHR30540:SF79">
    <property type="entry name" value="LOW AFFINITY POTASSIUM TRANSPORT SYSTEM PROTEIN KUP"/>
    <property type="match status" value="1"/>
</dbReference>
<evidence type="ECO:0000256" key="1">
    <source>
        <dbReference type="ARBA" id="ARBA00004141"/>
    </source>
</evidence>
<keyword evidence="6 12" id="KW-0812">Transmembrane</keyword>
<feature type="transmembrane region" description="Helical" evidence="12">
    <location>
        <begin position="134"/>
        <end position="156"/>
    </location>
</feature>
<feature type="transmembrane region" description="Helical" evidence="12">
    <location>
        <begin position="363"/>
        <end position="387"/>
    </location>
</feature>
<dbReference type="Pfam" id="PF02705">
    <property type="entry name" value="K_trans"/>
    <property type="match status" value="1"/>
</dbReference>
<dbReference type="InterPro" id="IPR053951">
    <property type="entry name" value="K_trans_N"/>
</dbReference>
<comment type="function">
    <text evidence="12">Responsible for the low-affinity transport of potassium into the cell. Likely operates as a K(+):H(+) symporter.</text>
</comment>
<dbReference type="GO" id="GO:0015293">
    <property type="term" value="F:symporter activity"/>
    <property type="evidence" value="ECO:0007669"/>
    <property type="project" value="UniProtKB-UniRule"/>
</dbReference>
<keyword evidence="5 12" id="KW-0633">Potassium transport</keyword>
<gene>
    <name evidence="12 15" type="primary">kup</name>
    <name evidence="15" type="ORF">J2R62_04175</name>
</gene>
<evidence type="ECO:0000256" key="9">
    <source>
        <dbReference type="ARBA" id="ARBA00022989"/>
    </source>
</evidence>
<evidence type="ECO:0000256" key="4">
    <source>
        <dbReference type="ARBA" id="ARBA00022475"/>
    </source>
</evidence>
<feature type="transmembrane region" description="Helical" evidence="12">
    <location>
        <begin position="168"/>
        <end position="189"/>
    </location>
</feature>
<keyword evidence="4 12" id="KW-1003">Cell membrane</keyword>
<dbReference type="RefSeq" id="WP_207541682.1">
    <property type="nucleotide sequence ID" value="NZ_JAFNAA010000003.1"/>
</dbReference>
<feature type="transmembrane region" description="Helical" evidence="12">
    <location>
        <begin position="394"/>
        <end position="412"/>
    </location>
</feature>
<dbReference type="PANTHER" id="PTHR30540">
    <property type="entry name" value="OSMOTIC STRESS POTASSIUM TRANSPORTER"/>
    <property type="match status" value="1"/>
</dbReference>
<name>A0A8I2B4X6_PLESH</name>
<sequence>MQSEHKRNIPALTLAAIGVVYGDIGTSPLYTLRECILAASSLGVTQSVIFGFLSTLFWVLMLVVSIKYVCFVMRADNAGEGGILTLMSLAGRRTQPHTTAILLVIGLIGAGFFYGDGMITPAISVLSAMEGLELITPVLDPYIVPLAMVVLTGLFVIQKHGTGMVGKLFGPVMLLWFVLLAVLGIHGIIQHPAVLQALDPRWAIDFFWQHKLIGFLALGSVVLAVTGAEALYADMGHFGTKPIRLAWFILVFPALILNYFGQGALLLSNPAAVRNPFFLLAPDWALLPMVILATLATVIASQAVISGAFSLTRQAVRLGYLPPMTILHTSEEEAGQIYVPLVNWLLFIAVALVVVTFKHSSNLASAYGIVVTGTMVLTSILLAVVAWHNWRWPLPVVIVMLLVMLSIDLPLFGSNLMKLESGGWFPVLIGCIMVAIMMTWKSERFHLVRRMTENNGSLETMINALEKNPPTRVPGTAIFLSRAPNAVPYALLHNLKHNKVLHERVVLMTIRTEDVPYVAADQHIGIEELSPSFIRVIATYGFKETPDVEEVFRRCCMKGMVFSLMDTSFFLSRETLVMRHRSLWGRVRGLLFMWLSKNALRSTDFFHIPPNRVVELGAQVEI</sequence>
<dbReference type="HAMAP" id="MF_01522">
    <property type="entry name" value="Kup"/>
    <property type="match status" value="1"/>
</dbReference>
<feature type="transmembrane region" description="Helical" evidence="12">
    <location>
        <begin position="337"/>
        <end position="357"/>
    </location>
</feature>
<dbReference type="InterPro" id="IPR053952">
    <property type="entry name" value="K_trans_C"/>
</dbReference>
<dbReference type="AlphaFoldDB" id="A0A8I2B4X6"/>
<evidence type="ECO:0000256" key="5">
    <source>
        <dbReference type="ARBA" id="ARBA00022538"/>
    </source>
</evidence>
<keyword evidence="7 12" id="KW-0769">Symport</keyword>
<comment type="similarity">
    <text evidence="2 12">Belongs to the HAK/KUP transporter (TC 2.A.72) family.</text>
</comment>
<keyword evidence="9 12" id="KW-1133">Transmembrane helix</keyword>
<feature type="transmembrane region" description="Helical" evidence="12">
    <location>
        <begin position="97"/>
        <end position="114"/>
    </location>
</feature>
<dbReference type="GO" id="GO:0005886">
    <property type="term" value="C:plasma membrane"/>
    <property type="evidence" value="ECO:0007669"/>
    <property type="project" value="UniProtKB-SubCell"/>
</dbReference>
<dbReference type="NCBIfam" id="NF008015">
    <property type="entry name" value="PRK10745.1"/>
    <property type="match status" value="1"/>
</dbReference>
<keyword evidence="11 12" id="KW-0472">Membrane</keyword>
<evidence type="ECO:0000256" key="11">
    <source>
        <dbReference type="ARBA" id="ARBA00023136"/>
    </source>
</evidence>
<accession>A0A8I2B4X6</accession>
<evidence type="ECO:0000313" key="16">
    <source>
        <dbReference type="Proteomes" id="UP000664658"/>
    </source>
</evidence>
<proteinExistence type="inferred from homology"/>
<keyword evidence="10 12" id="KW-0406">Ion transport</keyword>
<comment type="subcellular location">
    <subcellularLocation>
        <location evidence="12">Cell membrane</location>
        <topology evidence="12">Multi-pass membrane protein</topology>
    </subcellularLocation>
    <subcellularLocation>
        <location evidence="1">Membrane</location>
        <topology evidence="1">Multi-pass membrane protein</topology>
    </subcellularLocation>
</comment>
<feature type="domain" description="K+ potassium transporter C-terminal" evidence="14">
    <location>
        <begin position="474"/>
        <end position="622"/>
    </location>
</feature>
<keyword evidence="8 12" id="KW-0630">Potassium</keyword>
<feature type="transmembrane region" description="Helical" evidence="12">
    <location>
        <begin position="285"/>
        <end position="311"/>
    </location>
</feature>
<evidence type="ECO:0000256" key="2">
    <source>
        <dbReference type="ARBA" id="ARBA00007019"/>
    </source>
</evidence>
<reference evidence="15" key="1">
    <citation type="submission" date="2021-03" db="EMBL/GenBank/DDBJ databases">
        <title>Plesiomonas shigelloides zfcc0051, isolated from zebrafish feces.</title>
        <authorList>
            <person name="Vanderhoek Z."/>
            <person name="Gaulke C."/>
        </authorList>
    </citation>
    <scope>NUCLEOTIDE SEQUENCE</scope>
    <source>
        <strain evidence="15">Zfcc0051</strain>
    </source>
</reference>
<keyword evidence="3 12" id="KW-0813">Transport</keyword>
<dbReference type="NCBIfam" id="TIGR00794">
    <property type="entry name" value="kup"/>
    <property type="match status" value="1"/>
</dbReference>
<dbReference type="EMBL" id="JAFNAA010000003">
    <property type="protein sequence ID" value="MBO1107427.1"/>
    <property type="molecule type" value="Genomic_DNA"/>
</dbReference>
<evidence type="ECO:0000256" key="10">
    <source>
        <dbReference type="ARBA" id="ARBA00023065"/>
    </source>
</evidence>
<dbReference type="InterPro" id="IPR003855">
    <property type="entry name" value="K+_transporter"/>
</dbReference>
<evidence type="ECO:0000256" key="8">
    <source>
        <dbReference type="ARBA" id="ARBA00022958"/>
    </source>
</evidence>
<comment type="catalytic activity">
    <reaction evidence="12">
        <text>K(+)(in) + H(+)(in) = K(+)(out) + H(+)(out)</text>
        <dbReference type="Rhea" id="RHEA:28490"/>
        <dbReference type="ChEBI" id="CHEBI:15378"/>
        <dbReference type="ChEBI" id="CHEBI:29103"/>
    </reaction>
</comment>
<feature type="domain" description="K+ potassium transporter integral membrane" evidence="13">
    <location>
        <begin position="12"/>
        <end position="462"/>
    </location>
</feature>
<protein>
    <recommendedName>
        <fullName evidence="12">Low affinity potassium transport system protein Kup</fullName>
    </recommendedName>
    <alternativeName>
        <fullName evidence="12">Kup system potassium uptake protein</fullName>
    </alternativeName>
</protein>
<feature type="transmembrane region" description="Helical" evidence="12">
    <location>
        <begin position="245"/>
        <end position="265"/>
    </location>
</feature>
<feature type="transmembrane region" description="Helical" evidence="12">
    <location>
        <begin position="212"/>
        <end position="233"/>
    </location>
</feature>
<comment type="caution">
    <text evidence="15">The sequence shown here is derived from an EMBL/GenBank/DDBJ whole genome shotgun (WGS) entry which is preliminary data.</text>
</comment>
<dbReference type="Proteomes" id="UP000664658">
    <property type="component" value="Unassembled WGS sequence"/>
</dbReference>
<dbReference type="Pfam" id="PF22776">
    <property type="entry name" value="K_trans_C"/>
    <property type="match status" value="1"/>
</dbReference>
<feature type="transmembrane region" description="Helical" evidence="12">
    <location>
        <begin position="424"/>
        <end position="440"/>
    </location>
</feature>
<dbReference type="InterPro" id="IPR023051">
    <property type="entry name" value="Kup"/>
</dbReference>
<evidence type="ECO:0000313" key="15">
    <source>
        <dbReference type="EMBL" id="MBO1107427.1"/>
    </source>
</evidence>
<evidence type="ECO:0000256" key="3">
    <source>
        <dbReference type="ARBA" id="ARBA00022448"/>
    </source>
</evidence>
<evidence type="ECO:0000256" key="12">
    <source>
        <dbReference type="HAMAP-Rule" id="MF_01522"/>
    </source>
</evidence>
<evidence type="ECO:0000256" key="6">
    <source>
        <dbReference type="ARBA" id="ARBA00022692"/>
    </source>
</evidence>
<feature type="transmembrane region" description="Helical" evidence="12">
    <location>
        <begin position="46"/>
        <end position="64"/>
    </location>
</feature>
<organism evidence="15 16">
    <name type="scientific">Plesiomonas shigelloides</name>
    <name type="common">Aeromonas shigelloides</name>
    <dbReference type="NCBI Taxonomy" id="703"/>
    <lineage>
        <taxon>Bacteria</taxon>
        <taxon>Pseudomonadati</taxon>
        <taxon>Pseudomonadota</taxon>
        <taxon>Gammaproteobacteria</taxon>
        <taxon>Enterobacterales</taxon>
        <taxon>Enterobacteriaceae</taxon>
        <taxon>Plesiomonas</taxon>
    </lineage>
</organism>
<evidence type="ECO:0000256" key="7">
    <source>
        <dbReference type="ARBA" id="ARBA00022847"/>
    </source>
</evidence>